<reference evidence="1 2" key="1">
    <citation type="submission" date="2013-06" db="EMBL/GenBank/DDBJ databases">
        <authorList>
            <person name="Weinstock G."/>
            <person name="Sodergren E."/>
            <person name="Lobos E.A."/>
            <person name="Fulton L."/>
            <person name="Fulton R."/>
            <person name="Courtney L."/>
            <person name="Fronick C."/>
            <person name="O'Laughlin M."/>
            <person name="Godfrey J."/>
            <person name="Wilson R.M."/>
            <person name="Miner T."/>
            <person name="Farmer C."/>
            <person name="Delehaunty K."/>
            <person name="Cordes M."/>
            <person name="Minx P."/>
            <person name="Tomlinson C."/>
            <person name="Chen J."/>
            <person name="Wollam A."/>
            <person name="Pepin K.H."/>
            <person name="Bhonagiri V."/>
            <person name="Zhang X."/>
            <person name="Warren W."/>
            <person name="Mitreva M."/>
            <person name="Mardis E.R."/>
            <person name="Wilson R.K."/>
        </authorList>
    </citation>
    <scope>NUCLEOTIDE SEQUENCE [LARGE SCALE GENOMIC DNA]</scope>
    <source>
        <strain evidence="1 2">ATCC 29099</strain>
    </source>
</reference>
<dbReference type="AlphaFoldDB" id="U2QWZ7"/>
<gene>
    <name evidence="1" type="ORF">HMPREF0373_02533</name>
</gene>
<dbReference type="EMBL" id="AWVJ01000152">
    <property type="protein sequence ID" value="ERK43272.1"/>
    <property type="molecule type" value="Genomic_DNA"/>
</dbReference>
<name>U2QWZ7_EUBRA</name>
<evidence type="ECO:0000313" key="2">
    <source>
        <dbReference type="Proteomes" id="UP000016608"/>
    </source>
</evidence>
<accession>U2QWZ7</accession>
<dbReference type="HOGENOM" id="CLU_3098951_0_0_9"/>
<keyword evidence="2" id="KW-1185">Reference proteome</keyword>
<comment type="caution">
    <text evidence="1">The sequence shown here is derived from an EMBL/GenBank/DDBJ whole genome shotgun (WGS) entry which is preliminary data.</text>
</comment>
<organism evidence="1 2">
    <name type="scientific">Eubacterium ramulus ATCC 29099</name>
    <dbReference type="NCBI Taxonomy" id="1256908"/>
    <lineage>
        <taxon>Bacteria</taxon>
        <taxon>Bacillati</taxon>
        <taxon>Bacillota</taxon>
        <taxon>Clostridia</taxon>
        <taxon>Eubacteriales</taxon>
        <taxon>Eubacteriaceae</taxon>
        <taxon>Eubacterium</taxon>
    </lineage>
</organism>
<proteinExistence type="predicted"/>
<dbReference type="Proteomes" id="UP000016608">
    <property type="component" value="Unassembled WGS sequence"/>
</dbReference>
<protein>
    <submittedName>
        <fullName evidence="1">Uncharacterized protein</fullName>
    </submittedName>
</protein>
<sequence>MPRHTARNGAFCIISVHCEECCWSLCKLRLNGTPVPLLRNGYSIFNGTKYR</sequence>
<evidence type="ECO:0000313" key="1">
    <source>
        <dbReference type="EMBL" id="ERK43272.1"/>
    </source>
</evidence>